<sequence length="555" mass="63580">MELRLNSPVGGLPAKYYWPLCKKKGYDEAKEIVETIIWGCCDIPDLSVPLKKNILKDVDSGSYESMKALTKRYNKAISNVLALEKGTQKFCDRLDKIASRDLLRHIIQQTYSAAVTDAEELNKYQAFSPDVYGETSFDLIAQMLDQIKPTKDDVFVDLGSGVGQVVLQMAATGTCERCVGIERADVPTKYAKEMEAKFKFWMQWYGKKCGEFELIKGDFFDDIHRDKFTDATIIFVNNFAFGPAVDHKLKERFAELKHGTKIVSSKSFCPLNFRISDRNLDDIGTIINVSEIAPTKSSVSWTDKPVSYYLHVIDRTKLEKYFLVKKNGSLHSFSTEDADSCDSYDSRESSEQSLFVDPLPRKRGRTNKLKETDVLSQPRPNIKTKSVEEPHRSTESTNLHGKNSTRPIIRPSKLILNKSQNATEEKPKKTLKRKMQDRSSSPDFDSINWSSQGNIRTYTRKPLPNGFKVENGHYLNYKNIITQENLQRLMDNFKFQYLQMMGEMSDPLYKIKIRKSIEVEIKRHTFLKARIAKVNEEIEDIIVGMQNQIIQATAK</sequence>
<feature type="compositionally biased region" description="Basic and acidic residues" evidence="12">
    <location>
        <begin position="385"/>
        <end position="394"/>
    </location>
</feature>
<dbReference type="SUPFAM" id="SSF53335">
    <property type="entry name" value="S-adenosyl-L-methionine-dependent methyltransferases"/>
    <property type="match status" value="1"/>
</dbReference>
<evidence type="ECO:0000256" key="5">
    <source>
        <dbReference type="ARBA" id="ARBA00022679"/>
    </source>
</evidence>
<dbReference type="CDD" id="cd02440">
    <property type="entry name" value="AdoMet_MTases"/>
    <property type="match status" value="1"/>
</dbReference>
<dbReference type="Gene3D" id="3.40.50.150">
    <property type="entry name" value="Vaccinia Virus protein VP39"/>
    <property type="match status" value="1"/>
</dbReference>
<keyword evidence="6 11" id="KW-0949">S-adenosyl-L-methionine</keyword>
<comment type="subcellular location">
    <subcellularLocation>
        <location evidence="1 11">Nucleus</location>
    </subcellularLocation>
</comment>
<dbReference type="PANTHER" id="PTHR21451:SF0">
    <property type="entry name" value="HISTONE-LYSINE N-METHYLTRANSFERASE, H3 LYSINE-79 SPECIFIC"/>
    <property type="match status" value="1"/>
</dbReference>
<dbReference type="Proteomes" id="UP000504635">
    <property type="component" value="Unplaced"/>
</dbReference>
<evidence type="ECO:0000313" key="15">
    <source>
        <dbReference type="RefSeq" id="XP_030757142.1"/>
    </source>
</evidence>
<evidence type="ECO:0000256" key="9">
    <source>
        <dbReference type="ARBA" id="ARBA00029821"/>
    </source>
</evidence>
<dbReference type="Gene3D" id="1.10.260.60">
    <property type="match status" value="1"/>
</dbReference>
<organism evidence="14 15">
    <name type="scientific">Sitophilus oryzae</name>
    <name type="common">Rice weevil</name>
    <name type="synonym">Curculio oryzae</name>
    <dbReference type="NCBI Taxonomy" id="7048"/>
    <lineage>
        <taxon>Eukaryota</taxon>
        <taxon>Metazoa</taxon>
        <taxon>Ecdysozoa</taxon>
        <taxon>Arthropoda</taxon>
        <taxon>Hexapoda</taxon>
        <taxon>Insecta</taxon>
        <taxon>Pterygota</taxon>
        <taxon>Neoptera</taxon>
        <taxon>Endopterygota</taxon>
        <taxon>Coleoptera</taxon>
        <taxon>Polyphaga</taxon>
        <taxon>Cucujiformia</taxon>
        <taxon>Curculionidae</taxon>
        <taxon>Dryophthorinae</taxon>
        <taxon>Sitophilus</taxon>
    </lineage>
</organism>
<gene>
    <name evidence="15" type="primary">LOC115883010</name>
</gene>
<reference evidence="15" key="1">
    <citation type="submission" date="2025-08" db="UniProtKB">
        <authorList>
            <consortium name="RefSeq"/>
        </authorList>
    </citation>
    <scope>IDENTIFICATION</scope>
    <source>
        <tissue evidence="15">Gonads</tissue>
    </source>
</reference>
<evidence type="ECO:0000256" key="4">
    <source>
        <dbReference type="ARBA" id="ARBA00022603"/>
    </source>
</evidence>
<dbReference type="InterPro" id="IPR029063">
    <property type="entry name" value="SAM-dependent_MTases_sf"/>
</dbReference>
<accession>A0A6J2Y0A1</accession>
<evidence type="ECO:0000256" key="1">
    <source>
        <dbReference type="ARBA" id="ARBA00004123"/>
    </source>
</evidence>
<keyword evidence="4 11" id="KW-0489">Methyltransferase</keyword>
<evidence type="ECO:0000256" key="10">
    <source>
        <dbReference type="ARBA" id="ARBA00047770"/>
    </source>
</evidence>
<evidence type="ECO:0000256" key="2">
    <source>
        <dbReference type="ARBA" id="ARBA00012190"/>
    </source>
</evidence>
<dbReference type="OrthoDB" id="443402at2759"/>
<evidence type="ECO:0000256" key="12">
    <source>
        <dbReference type="SAM" id="MobiDB-lite"/>
    </source>
</evidence>
<dbReference type="PROSITE" id="PS51569">
    <property type="entry name" value="DOT1"/>
    <property type="match status" value="1"/>
</dbReference>
<dbReference type="AlphaFoldDB" id="A0A6J2Y0A1"/>
<keyword evidence="5 11" id="KW-0808">Transferase</keyword>
<proteinExistence type="inferred from homology"/>
<dbReference type="PANTHER" id="PTHR21451">
    <property type="entry name" value="HISTONE H3 METHYLTRANSFERASE"/>
    <property type="match status" value="1"/>
</dbReference>
<comment type="similarity">
    <text evidence="11">Belongs to the class I-like SAM-binding methyltransferase superfamily. DOT1 family.</text>
</comment>
<dbReference type="GO" id="GO:0006281">
    <property type="term" value="P:DNA repair"/>
    <property type="evidence" value="ECO:0007669"/>
    <property type="project" value="TreeGrafter"/>
</dbReference>
<evidence type="ECO:0000259" key="13">
    <source>
        <dbReference type="PROSITE" id="PS51569"/>
    </source>
</evidence>
<dbReference type="GO" id="GO:0140956">
    <property type="term" value="F:histone H3K79 trimethyltransferase activity"/>
    <property type="evidence" value="ECO:0007669"/>
    <property type="project" value="UniProtKB-EC"/>
</dbReference>
<dbReference type="GO" id="GO:0032259">
    <property type="term" value="P:methylation"/>
    <property type="evidence" value="ECO:0007669"/>
    <property type="project" value="UniProtKB-KW"/>
</dbReference>
<dbReference type="FunFam" id="3.40.50.150:FF:000033">
    <property type="entry name" value="Histone-lysine N-methyltransferase, H3 lysine-79 specific"/>
    <property type="match status" value="1"/>
</dbReference>
<evidence type="ECO:0000256" key="3">
    <source>
        <dbReference type="ARBA" id="ARBA00020987"/>
    </source>
</evidence>
<keyword evidence="14" id="KW-1185">Reference proteome</keyword>
<dbReference type="InterPro" id="IPR030445">
    <property type="entry name" value="H3-K79_meTrfase"/>
</dbReference>
<dbReference type="EC" id="2.1.1.360" evidence="2 11"/>
<comment type="catalytic activity">
    <reaction evidence="10 11">
        <text>L-lysyl(79)-[histone H3] + 3 S-adenosyl-L-methionine = N(6),N(6),N(6)-trimethyl-L-lysyl(79)-[histone H3] + 3 S-adenosyl-L-homocysteine + 3 H(+)</text>
        <dbReference type="Rhea" id="RHEA:60328"/>
        <dbReference type="Rhea" id="RHEA-COMP:15549"/>
        <dbReference type="Rhea" id="RHEA-COMP:15552"/>
        <dbReference type="ChEBI" id="CHEBI:15378"/>
        <dbReference type="ChEBI" id="CHEBI:29969"/>
        <dbReference type="ChEBI" id="CHEBI:57856"/>
        <dbReference type="ChEBI" id="CHEBI:59789"/>
        <dbReference type="ChEBI" id="CHEBI:61961"/>
        <dbReference type="EC" id="2.1.1.360"/>
    </reaction>
</comment>
<dbReference type="GeneID" id="115883010"/>
<keyword evidence="7 11" id="KW-0156">Chromatin regulator</keyword>
<dbReference type="GO" id="GO:0000077">
    <property type="term" value="P:DNA damage checkpoint signaling"/>
    <property type="evidence" value="ECO:0007669"/>
    <property type="project" value="TreeGrafter"/>
</dbReference>
<dbReference type="KEGG" id="soy:115883010"/>
<dbReference type="GO" id="GO:0035097">
    <property type="term" value="C:histone methyltransferase complex"/>
    <property type="evidence" value="ECO:0007669"/>
    <property type="project" value="UniProtKB-ARBA"/>
</dbReference>
<evidence type="ECO:0000256" key="8">
    <source>
        <dbReference type="ARBA" id="ARBA00023242"/>
    </source>
</evidence>
<comment type="function">
    <text evidence="11">Histone methyltransferase that specifically trimethylates histone H3 to form H3K79me3. This methylation is required for telomere silencing and for the pachytene checkpoint during the meiotic cell cycle by allowing the recruitment of RAD9 to double strand breaks. Nucleosomes are preferred as substrate compared to free histone.</text>
</comment>
<dbReference type="RefSeq" id="XP_030757142.1">
    <property type="nucleotide sequence ID" value="XM_030901282.1"/>
</dbReference>
<feature type="domain" description="DOT1" evidence="13">
    <location>
        <begin position="12"/>
        <end position="326"/>
    </location>
</feature>
<dbReference type="Pfam" id="PF08123">
    <property type="entry name" value="DOT1"/>
    <property type="match status" value="1"/>
</dbReference>
<comment type="miscellaneous">
    <text evidence="11">In contrast to other lysine histone methyltransferases, it does not contain a SET domain, suggesting the existence of another mechanism for methylation of lysine residues of histones.</text>
</comment>
<feature type="compositionally biased region" description="Polar residues" evidence="12">
    <location>
        <begin position="438"/>
        <end position="448"/>
    </location>
</feature>
<dbReference type="InterPro" id="IPR025789">
    <property type="entry name" value="DOT1_dom"/>
</dbReference>
<keyword evidence="8 11" id="KW-0539">Nucleus</keyword>
<name>A0A6J2Y0A1_SITOR</name>
<dbReference type="InParanoid" id="A0A6J2Y0A1"/>
<evidence type="ECO:0000313" key="14">
    <source>
        <dbReference type="Proteomes" id="UP000504635"/>
    </source>
</evidence>
<evidence type="ECO:0000256" key="11">
    <source>
        <dbReference type="RuleBase" id="RU271113"/>
    </source>
</evidence>
<evidence type="ECO:0000256" key="7">
    <source>
        <dbReference type="ARBA" id="ARBA00022853"/>
    </source>
</evidence>
<feature type="region of interest" description="Disordered" evidence="12">
    <location>
        <begin position="333"/>
        <end position="448"/>
    </location>
</feature>
<feature type="compositionally biased region" description="Polar residues" evidence="12">
    <location>
        <begin position="395"/>
        <end position="406"/>
    </location>
</feature>
<protein>
    <recommendedName>
        <fullName evidence="3 11">Histone-lysine N-methyltransferase, H3 lysine-79 specific</fullName>
        <ecNumber evidence="2 11">2.1.1.360</ecNumber>
    </recommendedName>
    <alternativeName>
        <fullName evidence="9 11">Histone H3-K79 methyltransferase</fullName>
    </alternativeName>
</protein>
<evidence type="ECO:0000256" key="6">
    <source>
        <dbReference type="ARBA" id="ARBA00022691"/>
    </source>
</evidence>